<feature type="non-terminal residue" evidence="2">
    <location>
        <position position="1"/>
    </location>
</feature>
<evidence type="ECO:0000313" key="2">
    <source>
        <dbReference type="EMBL" id="CAA9387731.1"/>
    </source>
</evidence>
<feature type="region of interest" description="Disordered" evidence="1">
    <location>
        <begin position="372"/>
        <end position="526"/>
    </location>
</feature>
<feature type="compositionally biased region" description="Low complexity" evidence="1">
    <location>
        <begin position="266"/>
        <end position="275"/>
    </location>
</feature>
<feature type="compositionally biased region" description="Low complexity" evidence="1">
    <location>
        <begin position="70"/>
        <end position="82"/>
    </location>
</feature>
<feature type="compositionally biased region" description="Low complexity" evidence="1">
    <location>
        <begin position="109"/>
        <end position="122"/>
    </location>
</feature>
<feature type="compositionally biased region" description="Basic and acidic residues" evidence="1">
    <location>
        <begin position="238"/>
        <end position="248"/>
    </location>
</feature>
<feature type="compositionally biased region" description="Basic and acidic residues" evidence="1">
    <location>
        <begin position="50"/>
        <end position="66"/>
    </location>
</feature>
<feature type="compositionally biased region" description="Basic and acidic residues" evidence="1">
    <location>
        <begin position="23"/>
        <end position="35"/>
    </location>
</feature>
<feature type="compositionally biased region" description="Basic residues" evidence="1">
    <location>
        <begin position="36"/>
        <end position="45"/>
    </location>
</feature>
<feature type="compositionally biased region" description="Basic and acidic residues" evidence="1">
    <location>
        <begin position="436"/>
        <end position="453"/>
    </location>
</feature>
<reference evidence="2" key="1">
    <citation type="submission" date="2020-02" db="EMBL/GenBank/DDBJ databases">
        <authorList>
            <person name="Meier V. D."/>
        </authorList>
    </citation>
    <scope>NUCLEOTIDE SEQUENCE</scope>
    <source>
        <strain evidence="2">AVDCRST_MAG32</strain>
    </source>
</reference>
<proteinExistence type="predicted"/>
<feature type="compositionally biased region" description="Low complexity" evidence="1">
    <location>
        <begin position="8"/>
        <end position="19"/>
    </location>
</feature>
<name>A0A6J4NL37_9ACTN</name>
<gene>
    <name evidence="2" type="ORF">AVDCRST_MAG32-2115</name>
</gene>
<evidence type="ECO:0000256" key="1">
    <source>
        <dbReference type="SAM" id="MobiDB-lite"/>
    </source>
</evidence>
<feature type="compositionally biased region" description="Basic residues" evidence="1">
    <location>
        <begin position="249"/>
        <end position="263"/>
    </location>
</feature>
<feature type="compositionally biased region" description="Low complexity" evidence="1">
    <location>
        <begin position="205"/>
        <end position="216"/>
    </location>
</feature>
<feature type="region of interest" description="Disordered" evidence="1">
    <location>
        <begin position="305"/>
        <end position="359"/>
    </location>
</feature>
<feature type="compositionally biased region" description="Basic and acidic residues" evidence="1">
    <location>
        <begin position="376"/>
        <end position="394"/>
    </location>
</feature>
<sequence length="526" mass="57938">DRHPQHHPPAGHAPAGAQPDLGARPDLDRPADGRARRDHRQHRAPVHPEGPGDQRRQPLLDRDGLRPRLRQPAAPGRAAGRPLRPPPGLHRRPGRLRRGLAPRRPGDQRGAPAGRSRPPGTGRRPRLARRPGPHHHDLPRRQGAQPRLRRVRRDVGRRGGRRSHPGRLADRPRPAARDRRLAPDLPHQRPDRDRRRPAVAEVPQRVGVAPRPAGPAGRRDRHARPPRGRLRPLPRGHGGLDRHLDGRQPRRGRRAAGTLRRRREPGGAPAAAVPGLHQPHPRRELRGDVPRTRGDVRDVLLPEPVHPERHGVHPAQGRRRLPAVHARHRGRGRAGVQPGQPDRPSLHLRRGHPAGGRRPVRLLPAALRHLLPRGGGDGDLRRRPAAVHRPDGVRHGAHLRARHPHGRPPPPQPGLGHRLGCPEHRAAGRWGARSRGARDRRDADLHRPWRRAGEGGCGGRRPGASARGPAADAGGRPAADLHRGVDAGLPGRGDPDARGLGRDLGVPRRQARRARDLRPGGRARRL</sequence>
<feature type="compositionally biased region" description="Basic and acidic residues" evidence="1">
    <location>
        <begin position="167"/>
        <end position="198"/>
    </location>
</feature>
<feature type="non-terminal residue" evidence="2">
    <location>
        <position position="526"/>
    </location>
</feature>
<feature type="region of interest" description="Disordered" evidence="1">
    <location>
        <begin position="1"/>
        <end position="289"/>
    </location>
</feature>
<feature type="compositionally biased region" description="Basic residues" evidence="1">
    <location>
        <begin position="89"/>
        <end position="101"/>
    </location>
</feature>
<dbReference type="EMBL" id="CADCUM010000086">
    <property type="protein sequence ID" value="CAA9387731.1"/>
    <property type="molecule type" value="Genomic_DNA"/>
</dbReference>
<feature type="compositionally biased region" description="Basic residues" evidence="1">
    <location>
        <begin position="123"/>
        <end position="133"/>
    </location>
</feature>
<feature type="compositionally biased region" description="Low complexity" evidence="1">
    <location>
        <begin position="462"/>
        <end position="478"/>
    </location>
</feature>
<accession>A0A6J4NL37</accession>
<feature type="compositionally biased region" description="Basic residues" evidence="1">
    <location>
        <begin position="316"/>
        <end position="332"/>
    </location>
</feature>
<feature type="compositionally biased region" description="Basic residues" evidence="1">
    <location>
        <begin position="219"/>
        <end position="234"/>
    </location>
</feature>
<feature type="compositionally biased region" description="Basic residues" evidence="1">
    <location>
        <begin position="395"/>
        <end position="406"/>
    </location>
</feature>
<protein>
    <submittedName>
        <fullName evidence="2">Uncharacterized MFS-type transporter</fullName>
    </submittedName>
</protein>
<organism evidence="2">
    <name type="scientific">uncultured Nocardioides sp</name>
    <dbReference type="NCBI Taxonomy" id="198441"/>
    <lineage>
        <taxon>Bacteria</taxon>
        <taxon>Bacillati</taxon>
        <taxon>Actinomycetota</taxon>
        <taxon>Actinomycetes</taxon>
        <taxon>Propionibacteriales</taxon>
        <taxon>Nocardioidaceae</taxon>
        <taxon>Nocardioides</taxon>
        <taxon>environmental samples</taxon>
    </lineage>
</organism>
<dbReference type="AlphaFoldDB" id="A0A6J4NL37"/>